<evidence type="ECO:0000259" key="3">
    <source>
        <dbReference type="Pfam" id="PF00557"/>
    </source>
</evidence>
<dbReference type="AlphaFoldDB" id="L7LB93"/>
<dbReference type="Proteomes" id="UP000053405">
    <property type="component" value="Unassembled WGS sequence"/>
</dbReference>
<dbReference type="PANTHER" id="PTHR46112:SF8">
    <property type="entry name" value="CYTOPLASMIC PEPTIDASE PEPQ-RELATED"/>
    <property type="match status" value="1"/>
</dbReference>
<dbReference type="EMBL" id="BANT01000018">
    <property type="protein sequence ID" value="GAC57337.1"/>
    <property type="molecule type" value="Genomic_DNA"/>
</dbReference>
<reference evidence="5 6" key="1">
    <citation type="submission" date="2012-12" db="EMBL/GenBank/DDBJ databases">
        <title>Whole genome shotgun sequence of Gordonia hirsuta NBRC 16056.</title>
        <authorList>
            <person name="Isaki-Nakamura S."/>
            <person name="Hosoyama A."/>
            <person name="Tsuchikane K."/>
            <person name="Katsumata H."/>
            <person name="Baba S."/>
            <person name="Yamazaki S."/>
            <person name="Fujita N."/>
        </authorList>
    </citation>
    <scope>NUCLEOTIDE SEQUENCE [LARGE SCALE GENOMIC DNA]</scope>
    <source>
        <strain evidence="5 6">NBRC 16056</strain>
    </source>
</reference>
<dbReference type="InterPro" id="IPR029149">
    <property type="entry name" value="Creatin/AminoP/Spt16_N"/>
</dbReference>
<protein>
    <submittedName>
        <fullName evidence="5">Peptidase M24 family protein</fullName>
    </submittedName>
</protein>
<dbReference type="RefSeq" id="WP_005939259.1">
    <property type="nucleotide sequence ID" value="NZ_ATVK01000048.1"/>
</dbReference>
<evidence type="ECO:0000313" key="6">
    <source>
        <dbReference type="Proteomes" id="UP000053405"/>
    </source>
</evidence>
<feature type="domain" description="Creatinase N-terminal" evidence="4">
    <location>
        <begin position="14"/>
        <end position="146"/>
    </location>
</feature>
<dbReference type="SUPFAM" id="SSF53092">
    <property type="entry name" value="Creatinase/prolidase N-terminal domain"/>
    <property type="match status" value="1"/>
</dbReference>
<evidence type="ECO:0000313" key="5">
    <source>
        <dbReference type="EMBL" id="GAC57337.1"/>
    </source>
</evidence>
<dbReference type="SUPFAM" id="SSF55920">
    <property type="entry name" value="Creatinase/aminopeptidase"/>
    <property type="match status" value="1"/>
</dbReference>
<evidence type="ECO:0000256" key="2">
    <source>
        <dbReference type="ARBA" id="ARBA00022801"/>
    </source>
</evidence>
<dbReference type="Gene3D" id="3.40.350.10">
    <property type="entry name" value="Creatinase/prolidase N-terminal domain"/>
    <property type="match status" value="1"/>
</dbReference>
<keyword evidence="6" id="KW-1185">Reference proteome</keyword>
<dbReference type="InterPro" id="IPR000587">
    <property type="entry name" value="Creatinase_N"/>
</dbReference>
<gene>
    <name evidence="5" type="ORF">GOHSU_18_00920</name>
</gene>
<dbReference type="InterPro" id="IPR001714">
    <property type="entry name" value="Pept_M24_MAP"/>
</dbReference>
<evidence type="ECO:0000256" key="1">
    <source>
        <dbReference type="ARBA" id="ARBA00022723"/>
    </source>
</evidence>
<dbReference type="InterPro" id="IPR050659">
    <property type="entry name" value="Peptidase_M24B"/>
</dbReference>
<sequence length="374" mass="38745">MPVTAEVRDSSIDRRRRLSAALAAHDVDLLLVTDLTNVRYLTGFTGSNAAVAVPTDLDGTTSIATDGRYRDQVTAQAPGLPVVIERNAAAGLLTHLTQEAPGGRLRVGFESDAVTVAAYTGLCEVVAGTDLELVALRGVVQELRECKEPGEIALIEKACQIADNALAALIESDAVVAGRSELAVARDLEWAMYDHGAAGIAFETIVAAGPNSAVPHHRPTSALLAEGDLVKMDFGAVVQGYHSDMTRTVILGEAASWQREIYEVVAQAQAAGRAALVPGAALVEVDAAAREVIAAAGYGPQYVHGLGHGVGLQIHEAPGIGATATGTLRAGATVTVEPGIYLPGRGGVRIEDTLVVTDTGARSLTSSPRALQIL</sequence>
<name>L7LB93_9ACTN</name>
<dbReference type="PANTHER" id="PTHR46112">
    <property type="entry name" value="AMINOPEPTIDASE"/>
    <property type="match status" value="1"/>
</dbReference>
<dbReference type="GO" id="GO:0004177">
    <property type="term" value="F:aminopeptidase activity"/>
    <property type="evidence" value="ECO:0007669"/>
    <property type="project" value="UniProtKB-ARBA"/>
</dbReference>
<evidence type="ECO:0000259" key="4">
    <source>
        <dbReference type="Pfam" id="PF01321"/>
    </source>
</evidence>
<dbReference type="eggNOG" id="COG0006">
    <property type="taxonomic scope" value="Bacteria"/>
</dbReference>
<dbReference type="InterPro" id="IPR000994">
    <property type="entry name" value="Pept_M24"/>
</dbReference>
<dbReference type="OrthoDB" id="9806388at2"/>
<dbReference type="Pfam" id="PF01321">
    <property type="entry name" value="Creatinase_N"/>
    <property type="match status" value="1"/>
</dbReference>
<dbReference type="PRINTS" id="PR00599">
    <property type="entry name" value="MAPEPTIDASE"/>
</dbReference>
<keyword evidence="2" id="KW-0378">Hydrolase</keyword>
<comment type="caution">
    <text evidence="5">The sequence shown here is derived from an EMBL/GenBank/DDBJ whole genome shotgun (WGS) entry which is preliminary data.</text>
</comment>
<dbReference type="GO" id="GO:0046872">
    <property type="term" value="F:metal ion binding"/>
    <property type="evidence" value="ECO:0007669"/>
    <property type="project" value="UniProtKB-KW"/>
</dbReference>
<dbReference type="Pfam" id="PF00557">
    <property type="entry name" value="Peptidase_M24"/>
    <property type="match status" value="1"/>
</dbReference>
<keyword evidence="1" id="KW-0479">Metal-binding</keyword>
<organism evidence="5 6">
    <name type="scientific">Gordonia hirsuta DSM 44140 = NBRC 16056</name>
    <dbReference type="NCBI Taxonomy" id="1121927"/>
    <lineage>
        <taxon>Bacteria</taxon>
        <taxon>Bacillati</taxon>
        <taxon>Actinomycetota</taxon>
        <taxon>Actinomycetes</taxon>
        <taxon>Mycobacteriales</taxon>
        <taxon>Gordoniaceae</taxon>
        <taxon>Gordonia</taxon>
    </lineage>
</organism>
<dbReference type="STRING" id="1121927.GOHSU_18_00920"/>
<dbReference type="PROSITE" id="PS00491">
    <property type="entry name" value="PROLINE_PEPTIDASE"/>
    <property type="match status" value="1"/>
</dbReference>
<dbReference type="GO" id="GO:0008235">
    <property type="term" value="F:metalloexopeptidase activity"/>
    <property type="evidence" value="ECO:0007669"/>
    <property type="project" value="UniProtKB-ARBA"/>
</dbReference>
<dbReference type="InterPro" id="IPR036005">
    <property type="entry name" value="Creatinase/aminopeptidase-like"/>
</dbReference>
<dbReference type="InterPro" id="IPR001131">
    <property type="entry name" value="Peptidase_M24B_aminopep-P_CS"/>
</dbReference>
<proteinExistence type="predicted"/>
<feature type="domain" description="Peptidase M24" evidence="3">
    <location>
        <begin position="154"/>
        <end position="358"/>
    </location>
</feature>
<accession>L7LB93</accession>
<dbReference type="Gene3D" id="3.90.230.10">
    <property type="entry name" value="Creatinase/methionine aminopeptidase superfamily"/>
    <property type="match status" value="1"/>
</dbReference>